<sequence precursor="true">MRHFVMLAAVAALLFGGSGLLETEAWGQRVQGVDVSYWQGTMDWNRTYDAGARFAFVRSSRGEDFEDTFLTTNMAAIAQLATSGKPILAGVYHFGRPGLALSTASTAAQIQSHAQSEAGHFVQTAGEYMKAGWLRPVLDLEEGGAELTRAQLSQWATEFTNHVMTLAQVEPLLYMNTNYATNEIDSSLAERDLWVANYNSGDRYGNPLTDGSPPTGNIDDWAFWQYTSEGSGPLYGVDPNFNDYIDLNVANGDMDFVRSFVITSSVPEPGCGLSLLAAGLWVLGVRRRNA</sequence>
<dbReference type="GO" id="GO:0003796">
    <property type="term" value="F:lysozyme activity"/>
    <property type="evidence" value="ECO:0007669"/>
    <property type="project" value="UniProtKB-EC"/>
</dbReference>
<dbReference type="RefSeq" id="WP_145084246.1">
    <property type="nucleotide sequence ID" value="NZ_CP036298.1"/>
</dbReference>
<accession>A0A518GF38</accession>
<dbReference type="PANTHER" id="PTHR34135:SF2">
    <property type="entry name" value="LYSOZYME"/>
    <property type="match status" value="1"/>
</dbReference>
<dbReference type="Proteomes" id="UP000318017">
    <property type="component" value="Chromosome"/>
</dbReference>
<keyword evidence="3 5" id="KW-0326">Glycosidase</keyword>
<dbReference type="SMART" id="SM00641">
    <property type="entry name" value="Glyco_25"/>
    <property type="match status" value="1"/>
</dbReference>
<comment type="similarity">
    <text evidence="1">Belongs to the glycosyl hydrolase 25 family.</text>
</comment>
<dbReference type="AlphaFoldDB" id="A0A518GF38"/>
<dbReference type="PANTHER" id="PTHR34135">
    <property type="entry name" value="LYSOZYME"/>
    <property type="match status" value="1"/>
</dbReference>
<reference evidence="5 6" key="1">
    <citation type="submission" date="2019-02" db="EMBL/GenBank/DDBJ databases">
        <title>Deep-cultivation of Planctomycetes and their phenomic and genomic characterization uncovers novel biology.</title>
        <authorList>
            <person name="Wiegand S."/>
            <person name="Jogler M."/>
            <person name="Boedeker C."/>
            <person name="Pinto D."/>
            <person name="Vollmers J."/>
            <person name="Rivas-Marin E."/>
            <person name="Kohn T."/>
            <person name="Peeters S.H."/>
            <person name="Heuer A."/>
            <person name="Rast P."/>
            <person name="Oberbeckmann S."/>
            <person name="Bunk B."/>
            <person name="Jeske O."/>
            <person name="Meyerdierks A."/>
            <person name="Storesund J.E."/>
            <person name="Kallscheuer N."/>
            <person name="Luecker S."/>
            <person name="Lage O.M."/>
            <person name="Pohl T."/>
            <person name="Merkel B.J."/>
            <person name="Hornburger P."/>
            <person name="Mueller R.-W."/>
            <person name="Bruemmer F."/>
            <person name="Labrenz M."/>
            <person name="Spormann A.M."/>
            <person name="Op den Camp H."/>
            <person name="Overmann J."/>
            <person name="Amann R."/>
            <person name="Jetten M.S.M."/>
            <person name="Mascher T."/>
            <person name="Medema M.H."/>
            <person name="Devos D.P."/>
            <person name="Kaster A.-K."/>
            <person name="Ovreas L."/>
            <person name="Rohde M."/>
            <person name="Galperin M.Y."/>
            <person name="Jogler C."/>
        </authorList>
    </citation>
    <scope>NUCLEOTIDE SEQUENCE [LARGE SCALE GENOMIC DNA]</scope>
    <source>
        <strain evidence="5 6">Q31a</strain>
    </source>
</reference>
<dbReference type="GO" id="GO:0009253">
    <property type="term" value="P:peptidoglycan catabolic process"/>
    <property type="evidence" value="ECO:0007669"/>
    <property type="project" value="InterPro"/>
</dbReference>
<dbReference type="CDD" id="cd00599">
    <property type="entry name" value="GH25_muramidase"/>
    <property type="match status" value="1"/>
</dbReference>
<dbReference type="GO" id="GO:0016998">
    <property type="term" value="P:cell wall macromolecule catabolic process"/>
    <property type="evidence" value="ECO:0007669"/>
    <property type="project" value="InterPro"/>
</dbReference>
<evidence type="ECO:0000256" key="1">
    <source>
        <dbReference type="ARBA" id="ARBA00010646"/>
    </source>
</evidence>
<evidence type="ECO:0000313" key="5">
    <source>
        <dbReference type="EMBL" id="QDV27209.1"/>
    </source>
</evidence>
<evidence type="ECO:0000256" key="2">
    <source>
        <dbReference type="ARBA" id="ARBA00022801"/>
    </source>
</evidence>
<dbReference type="Pfam" id="PF01183">
    <property type="entry name" value="Glyco_hydro_25"/>
    <property type="match status" value="1"/>
</dbReference>
<evidence type="ECO:0000256" key="3">
    <source>
        <dbReference type="ARBA" id="ARBA00023295"/>
    </source>
</evidence>
<feature type="signal peptide" evidence="4">
    <location>
        <begin position="1"/>
        <end position="21"/>
    </location>
</feature>
<name>A0A518GF38_9BACT</name>
<dbReference type="EMBL" id="CP036298">
    <property type="protein sequence ID" value="QDV27209.1"/>
    <property type="molecule type" value="Genomic_DNA"/>
</dbReference>
<proteinExistence type="inferred from homology"/>
<dbReference type="GO" id="GO:0016052">
    <property type="term" value="P:carbohydrate catabolic process"/>
    <property type="evidence" value="ECO:0007669"/>
    <property type="project" value="TreeGrafter"/>
</dbReference>
<dbReference type="KEGG" id="ahel:Q31a_55970"/>
<evidence type="ECO:0000313" key="6">
    <source>
        <dbReference type="Proteomes" id="UP000318017"/>
    </source>
</evidence>
<dbReference type="EC" id="3.2.1.17" evidence="5"/>
<dbReference type="Gene3D" id="3.20.20.80">
    <property type="entry name" value="Glycosidases"/>
    <property type="match status" value="1"/>
</dbReference>
<keyword evidence="4" id="KW-0732">Signal</keyword>
<dbReference type="OrthoDB" id="287365at2"/>
<dbReference type="SUPFAM" id="SSF51445">
    <property type="entry name" value="(Trans)glycosidases"/>
    <property type="match status" value="1"/>
</dbReference>
<dbReference type="InterPro" id="IPR017853">
    <property type="entry name" value="GH"/>
</dbReference>
<protein>
    <submittedName>
        <fullName evidence="5">Lysozyme M1</fullName>
        <ecNumber evidence="5">3.2.1.17</ecNumber>
    </submittedName>
</protein>
<dbReference type="PROSITE" id="PS51904">
    <property type="entry name" value="GLYCOSYL_HYDROL_F25_2"/>
    <property type="match status" value="1"/>
</dbReference>
<feature type="chain" id="PRO_5022245577" evidence="4">
    <location>
        <begin position="22"/>
        <end position="290"/>
    </location>
</feature>
<organism evidence="5 6">
    <name type="scientific">Aureliella helgolandensis</name>
    <dbReference type="NCBI Taxonomy" id="2527968"/>
    <lineage>
        <taxon>Bacteria</taxon>
        <taxon>Pseudomonadati</taxon>
        <taxon>Planctomycetota</taxon>
        <taxon>Planctomycetia</taxon>
        <taxon>Pirellulales</taxon>
        <taxon>Pirellulaceae</taxon>
        <taxon>Aureliella</taxon>
    </lineage>
</organism>
<keyword evidence="2 5" id="KW-0378">Hydrolase</keyword>
<dbReference type="InterPro" id="IPR002053">
    <property type="entry name" value="Glyco_hydro_25"/>
</dbReference>
<gene>
    <name evidence="5" type="primary">acm</name>
    <name evidence="5" type="ORF">Q31a_55970</name>
</gene>
<evidence type="ECO:0000256" key="4">
    <source>
        <dbReference type="SAM" id="SignalP"/>
    </source>
</evidence>
<dbReference type="InterPro" id="IPR018077">
    <property type="entry name" value="Glyco_hydro_fam25_subgr"/>
</dbReference>
<keyword evidence="6" id="KW-1185">Reference proteome</keyword>